<dbReference type="PROSITE" id="PS01124">
    <property type="entry name" value="HTH_ARAC_FAMILY_2"/>
    <property type="match status" value="1"/>
</dbReference>
<dbReference type="Proteomes" id="UP000678679">
    <property type="component" value="Chromosome 1"/>
</dbReference>
<dbReference type="InterPro" id="IPR009057">
    <property type="entry name" value="Homeodomain-like_sf"/>
</dbReference>
<dbReference type="GO" id="GO:0043565">
    <property type="term" value="F:sequence-specific DNA binding"/>
    <property type="evidence" value="ECO:0007669"/>
    <property type="project" value="InterPro"/>
</dbReference>
<evidence type="ECO:0000256" key="1">
    <source>
        <dbReference type="ARBA" id="ARBA00023015"/>
    </source>
</evidence>
<dbReference type="GO" id="GO:0003700">
    <property type="term" value="F:DNA-binding transcription factor activity"/>
    <property type="evidence" value="ECO:0007669"/>
    <property type="project" value="InterPro"/>
</dbReference>
<keyword evidence="1" id="KW-0805">Transcription regulation</keyword>
<dbReference type="PANTHER" id="PTHR43280">
    <property type="entry name" value="ARAC-FAMILY TRANSCRIPTIONAL REGULATOR"/>
    <property type="match status" value="1"/>
</dbReference>
<reference evidence="5 6" key="1">
    <citation type="submission" date="2021-05" db="EMBL/GenBank/DDBJ databases">
        <title>Comparative genomic studies on the polysaccharide-degrading batcterial strains of the Flammeovirga genus.</title>
        <authorList>
            <person name="Zewei F."/>
            <person name="Zheng Z."/>
            <person name="Yu L."/>
            <person name="Ruyue G."/>
            <person name="Yanhong M."/>
            <person name="Yuanyuan C."/>
            <person name="Jingyan G."/>
            <person name="Wenjun H."/>
        </authorList>
    </citation>
    <scope>NUCLEOTIDE SEQUENCE [LARGE SCALE GENOMIC DNA]</scope>
    <source>
        <strain evidence="5 6">NBRC:100898</strain>
    </source>
</reference>
<dbReference type="PANTHER" id="PTHR43280:SF32">
    <property type="entry name" value="TRANSCRIPTIONAL REGULATORY PROTEIN"/>
    <property type="match status" value="1"/>
</dbReference>
<dbReference type="InterPro" id="IPR018060">
    <property type="entry name" value="HTH_AraC"/>
</dbReference>
<dbReference type="InterPro" id="IPR037923">
    <property type="entry name" value="HTH-like"/>
</dbReference>
<dbReference type="EMBL" id="CP076132">
    <property type="protein sequence ID" value="QWG02174.1"/>
    <property type="molecule type" value="Genomic_DNA"/>
</dbReference>
<proteinExistence type="predicted"/>
<sequence>MESEIKKYKIKETPNGEFEIIDLEYLMNNKFDMITTPHRAGFYHVLWIEEGYGTHYIDFKPIKVEKNSLIFIDLESVNLYDKEGDYKGKSLIFTDNFFCQSVLDFKYIKSSILFNDLYGIAKITPIHFEEELKAIFNQITEESKFGQDESHQMILQKLVHLFLLQSERALRKQGVKELAPSPSLTIVNNFRELLEEYYKKEKSVKWYSSQLNLSEKQLHKATKEILGKTPKNAIDKRVVLEAKRLLSHTIQPVKEIAYDLGYDEPTNFVKYFKRHTGTTPLDFRGQF</sequence>
<dbReference type="Pfam" id="PF12833">
    <property type="entry name" value="HTH_18"/>
    <property type="match status" value="1"/>
</dbReference>
<gene>
    <name evidence="5" type="ORF">KMW28_00905</name>
</gene>
<dbReference type="InterPro" id="IPR020449">
    <property type="entry name" value="Tscrpt_reg_AraC-type_HTH"/>
</dbReference>
<dbReference type="Pfam" id="PF02311">
    <property type="entry name" value="AraC_binding"/>
    <property type="match status" value="1"/>
</dbReference>
<evidence type="ECO:0000313" key="5">
    <source>
        <dbReference type="EMBL" id="QWG02174.1"/>
    </source>
</evidence>
<accession>A0AAX1N3R5</accession>
<evidence type="ECO:0000256" key="2">
    <source>
        <dbReference type="ARBA" id="ARBA00023125"/>
    </source>
</evidence>
<dbReference type="KEGG" id="fya:KMW28_00905"/>
<dbReference type="RefSeq" id="WP_169664873.1">
    <property type="nucleotide sequence ID" value="NZ_CP076132.1"/>
</dbReference>
<evidence type="ECO:0000259" key="4">
    <source>
        <dbReference type="PROSITE" id="PS01124"/>
    </source>
</evidence>
<dbReference type="AlphaFoldDB" id="A0AAX1N3R5"/>
<keyword evidence="2" id="KW-0238">DNA-binding</keyword>
<evidence type="ECO:0000313" key="6">
    <source>
        <dbReference type="Proteomes" id="UP000678679"/>
    </source>
</evidence>
<organism evidence="5 6">
    <name type="scientific">Flammeovirga yaeyamensis</name>
    <dbReference type="NCBI Taxonomy" id="367791"/>
    <lineage>
        <taxon>Bacteria</taxon>
        <taxon>Pseudomonadati</taxon>
        <taxon>Bacteroidota</taxon>
        <taxon>Cytophagia</taxon>
        <taxon>Cytophagales</taxon>
        <taxon>Flammeovirgaceae</taxon>
        <taxon>Flammeovirga</taxon>
    </lineage>
</organism>
<dbReference type="SUPFAM" id="SSF51215">
    <property type="entry name" value="Regulatory protein AraC"/>
    <property type="match status" value="1"/>
</dbReference>
<protein>
    <submittedName>
        <fullName evidence="5">Helix-turn-helix domain-containing protein</fullName>
    </submittedName>
</protein>
<dbReference type="SMART" id="SM00342">
    <property type="entry name" value="HTH_ARAC"/>
    <property type="match status" value="1"/>
</dbReference>
<dbReference type="InterPro" id="IPR003313">
    <property type="entry name" value="AraC-bd"/>
</dbReference>
<dbReference type="SUPFAM" id="SSF46689">
    <property type="entry name" value="Homeodomain-like"/>
    <property type="match status" value="1"/>
</dbReference>
<evidence type="ECO:0000256" key="3">
    <source>
        <dbReference type="ARBA" id="ARBA00023163"/>
    </source>
</evidence>
<feature type="domain" description="HTH araC/xylS-type" evidence="4">
    <location>
        <begin position="188"/>
        <end position="286"/>
    </location>
</feature>
<keyword evidence="3" id="KW-0804">Transcription</keyword>
<keyword evidence="6" id="KW-1185">Reference proteome</keyword>
<dbReference type="PRINTS" id="PR00032">
    <property type="entry name" value="HTHARAC"/>
</dbReference>
<name>A0AAX1N3R5_9BACT</name>
<dbReference type="Gene3D" id="1.10.10.60">
    <property type="entry name" value="Homeodomain-like"/>
    <property type="match status" value="1"/>
</dbReference>